<comment type="caution">
    <text evidence="1">The sequence shown here is derived from an EMBL/GenBank/DDBJ whole genome shotgun (WGS) entry which is preliminary data.</text>
</comment>
<organism evidence="1 2">
    <name type="scientific">Aeromicrobium alkaliterrae</name>
    <dbReference type="NCBI Taxonomy" id="302168"/>
    <lineage>
        <taxon>Bacteria</taxon>
        <taxon>Bacillati</taxon>
        <taxon>Actinomycetota</taxon>
        <taxon>Actinomycetes</taxon>
        <taxon>Propionibacteriales</taxon>
        <taxon>Nocardioidaceae</taxon>
        <taxon>Aeromicrobium</taxon>
    </lineage>
</organism>
<proteinExistence type="predicted"/>
<evidence type="ECO:0000313" key="2">
    <source>
        <dbReference type="Proteomes" id="UP001501057"/>
    </source>
</evidence>
<reference evidence="1 2" key="1">
    <citation type="journal article" date="2019" name="Int. J. Syst. Evol. Microbiol.">
        <title>The Global Catalogue of Microorganisms (GCM) 10K type strain sequencing project: providing services to taxonomists for standard genome sequencing and annotation.</title>
        <authorList>
            <consortium name="The Broad Institute Genomics Platform"/>
            <consortium name="The Broad Institute Genome Sequencing Center for Infectious Disease"/>
            <person name="Wu L."/>
            <person name="Ma J."/>
        </authorList>
    </citation>
    <scope>NUCLEOTIDE SEQUENCE [LARGE SCALE GENOMIC DNA]</scope>
    <source>
        <strain evidence="1 2">JCM 13518</strain>
    </source>
</reference>
<keyword evidence="2" id="KW-1185">Reference proteome</keyword>
<name>A0ABN2KDM8_9ACTN</name>
<accession>A0ABN2KDM8</accession>
<gene>
    <name evidence="1" type="ORF">GCM10009710_36600</name>
</gene>
<dbReference type="RefSeq" id="WP_344204290.1">
    <property type="nucleotide sequence ID" value="NZ_BAAAME010000011.1"/>
</dbReference>
<dbReference type="EMBL" id="BAAAME010000011">
    <property type="protein sequence ID" value="GAA1753718.1"/>
    <property type="molecule type" value="Genomic_DNA"/>
</dbReference>
<protein>
    <submittedName>
        <fullName evidence="1">Uncharacterized protein</fullName>
    </submittedName>
</protein>
<dbReference type="Proteomes" id="UP001501057">
    <property type="component" value="Unassembled WGS sequence"/>
</dbReference>
<sequence>MEIEVDTFVFDDAAGALLEADGFATPPLLSASDADRVAATRLAAGWTYLTTARDDDRQVVWNVWSRSRRVGAD</sequence>
<evidence type="ECO:0000313" key="1">
    <source>
        <dbReference type="EMBL" id="GAA1753718.1"/>
    </source>
</evidence>